<proteinExistence type="predicted"/>
<evidence type="ECO:0000259" key="3">
    <source>
        <dbReference type="Pfam" id="PF04235"/>
    </source>
</evidence>
<feature type="domain" description="DUF418" evidence="3">
    <location>
        <begin position="253"/>
        <end position="412"/>
    </location>
</feature>
<gene>
    <name evidence="4" type="ORF">LDH80_04160</name>
</gene>
<reference evidence="4" key="1">
    <citation type="submission" date="2021-09" db="EMBL/GenBank/DDBJ databases">
        <title>Complete genome sequence and metabolic characterization of Streptomyces tanashiensis DSM 731 the producer of antibacterial Kalafungin and diverse secondary metabolites.</title>
        <authorList>
            <person name="Abbasi M.N."/>
            <person name="Anwar M.N."/>
            <person name="Alam K."/>
            <person name="Shoaib M."/>
            <person name="Lin Z."/>
            <person name="Hayat M."/>
            <person name="Ali M.I."/>
            <person name="Malik H.M.T."/>
            <person name="Ahmed I."/>
            <person name="Li A."/>
            <person name="Hailong Wang H."/>
            <person name="Zhang Y."/>
        </authorList>
    </citation>
    <scope>NUCLEOTIDE SEQUENCE</scope>
    <source>
        <strain evidence="4">Kala</strain>
    </source>
</reference>
<feature type="transmembrane region" description="Helical" evidence="2">
    <location>
        <begin position="374"/>
        <end position="395"/>
    </location>
</feature>
<feature type="transmembrane region" description="Helical" evidence="2">
    <location>
        <begin position="274"/>
        <end position="292"/>
    </location>
</feature>
<dbReference type="Pfam" id="PF04235">
    <property type="entry name" value="DUF418"/>
    <property type="match status" value="1"/>
</dbReference>
<evidence type="ECO:0000256" key="2">
    <source>
        <dbReference type="SAM" id="Phobius"/>
    </source>
</evidence>
<feature type="transmembrane region" description="Helical" evidence="2">
    <location>
        <begin position="83"/>
        <end position="102"/>
    </location>
</feature>
<keyword evidence="2" id="KW-1133">Transmembrane helix</keyword>
<feature type="transmembrane region" description="Helical" evidence="2">
    <location>
        <begin position="298"/>
        <end position="326"/>
    </location>
</feature>
<dbReference type="InterPro" id="IPR007349">
    <property type="entry name" value="DUF418"/>
</dbReference>
<organism evidence="4 5">
    <name type="scientific">Streptomyces tanashiensis</name>
    <dbReference type="NCBI Taxonomy" id="67367"/>
    <lineage>
        <taxon>Bacteria</taxon>
        <taxon>Bacillati</taxon>
        <taxon>Actinomycetota</taxon>
        <taxon>Actinomycetes</taxon>
        <taxon>Kitasatosporales</taxon>
        <taxon>Streptomycetaceae</taxon>
        <taxon>Streptomyces</taxon>
    </lineage>
</organism>
<feature type="transmembrane region" description="Helical" evidence="2">
    <location>
        <begin position="145"/>
        <end position="163"/>
    </location>
</feature>
<dbReference type="RefSeq" id="WP_267258127.1">
    <property type="nucleotide sequence ID" value="NZ_CP084204.1"/>
</dbReference>
<sequence>MRARTHAEDPSHPLPAAGQRQERHQEQRQPASGTRLAQVDALRSFALLGILMVNITYMASAYHGSGLEDPGLGGPVSETVRRLVAVFFEAKFFLLFSFLFGYSFTLQMDSADRCGARFTPRFLRRLTGLFAFGVVHAVVLFPGDILTLYAVLGLVLLALRGLRPRTAVRVAVVLLVVTAVAYALLALGVGLTGGDDSIPPSTAAAAAQTTEALRGGPASVIGAHLRDLPDMAFVLVFFQAPSAFAAFLLGLAAGRHRALADADRHQRLLRRLQWAGLTVGLPGALVYADASLNHAGSAYHLFAVSVDVITAPLLAAAYAATVLRLVHDRHGRGVVAALAPAGRMSLTNYLGQSLVCALLFTGFGAALIGRVAPLGVAAIALALFAAQTVASHWWLRRHAYGPLEWLLRAWTTLSVPPWRVRDEIRPPRP</sequence>
<dbReference type="GeneID" id="95598610"/>
<dbReference type="PANTHER" id="PTHR30590:SF2">
    <property type="entry name" value="INNER MEMBRANE PROTEIN"/>
    <property type="match status" value="1"/>
</dbReference>
<evidence type="ECO:0000313" key="5">
    <source>
        <dbReference type="Proteomes" id="UP001164506"/>
    </source>
</evidence>
<dbReference type="EMBL" id="CP084204">
    <property type="protein sequence ID" value="UZX19958.1"/>
    <property type="molecule type" value="Genomic_DNA"/>
</dbReference>
<keyword evidence="2" id="KW-0472">Membrane</keyword>
<evidence type="ECO:0000313" key="4">
    <source>
        <dbReference type="EMBL" id="UZX19958.1"/>
    </source>
</evidence>
<keyword evidence="2" id="KW-0812">Transmembrane</keyword>
<evidence type="ECO:0000256" key="1">
    <source>
        <dbReference type="SAM" id="MobiDB-lite"/>
    </source>
</evidence>
<feature type="compositionally biased region" description="Basic and acidic residues" evidence="1">
    <location>
        <begin position="1"/>
        <end position="11"/>
    </location>
</feature>
<feature type="transmembrane region" description="Helical" evidence="2">
    <location>
        <begin position="346"/>
        <end position="368"/>
    </location>
</feature>
<feature type="transmembrane region" description="Helical" evidence="2">
    <location>
        <begin position="170"/>
        <end position="191"/>
    </location>
</feature>
<feature type="transmembrane region" description="Helical" evidence="2">
    <location>
        <begin position="122"/>
        <end position="139"/>
    </location>
</feature>
<accession>A0ABY6QQ77</accession>
<dbReference type="Proteomes" id="UP001164506">
    <property type="component" value="Chromosome"/>
</dbReference>
<name>A0ABY6QQ77_9ACTN</name>
<feature type="region of interest" description="Disordered" evidence="1">
    <location>
        <begin position="1"/>
        <end position="35"/>
    </location>
</feature>
<dbReference type="InterPro" id="IPR052529">
    <property type="entry name" value="Bact_Transport_Assoc"/>
</dbReference>
<dbReference type="PANTHER" id="PTHR30590">
    <property type="entry name" value="INNER MEMBRANE PROTEIN"/>
    <property type="match status" value="1"/>
</dbReference>
<feature type="transmembrane region" description="Helical" evidence="2">
    <location>
        <begin position="232"/>
        <end position="253"/>
    </location>
</feature>
<feature type="transmembrane region" description="Helical" evidence="2">
    <location>
        <begin position="45"/>
        <end position="63"/>
    </location>
</feature>
<protein>
    <submittedName>
        <fullName evidence="4">DUF418 domain-containing protein</fullName>
    </submittedName>
</protein>
<keyword evidence="5" id="KW-1185">Reference proteome</keyword>